<name>A0A9D4NVL8_DERFA</name>
<dbReference type="CDD" id="cd12328">
    <property type="entry name" value="RRM2_hnRNPA_like"/>
    <property type="match status" value="1"/>
</dbReference>
<evidence type="ECO:0000313" key="5">
    <source>
        <dbReference type="EMBL" id="KAH7638540.1"/>
    </source>
</evidence>
<reference evidence="5" key="2">
    <citation type="journal article" date="2021" name="World Allergy Organ. J.">
        <title>Chromosome-level assembly of Dermatophagoides farinae genome and transcriptome reveals two novel allergens Der f 37 and Der f 39.</title>
        <authorList>
            <person name="Chen J."/>
            <person name="Cai Z."/>
            <person name="Fan D."/>
            <person name="Hu J."/>
            <person name="Hou Y."/>
            <person name="He Y."/>
            <person name="Zhang Z."/>
            <person name="Zhao Z."/>
            <person name="Gao P."/>
            <person name="Hu W."/>
            <person name="Sun J."/>
            <person name="Li J."/>
            <person name="Ji K."/>
        </authorList>
    </citation>
    <scope>NUCLEOTIDE SEQUENCE</scope>
    <source>
        <strain evidence="5">JKM2019</strain>
    </source>
</reference>
<dbReference type="InterPro" id="IPR000504">
    <property type="entry name" value="RRM_dom"/>
</dbReference>
<proteinExistence type="predicted"/>
<dbReference type="PANTHER" id="PTHR48026:SF14">
    <property type="entry name" value="HETEROGENEOUS NUCLEAR RIBONUCLEOPROTEIN A1"/>
    <property type="match status" value="1"/>
</dbReference>
<comment type="caution">
    <text evidence="5">The sequence shown here is derived from an EMBL/GenBank/DDBJ whole genome shotgun (WGS) entry which is preliminary data.</text>
</comment>
<dbReference type="EMBL" id="SDOV01000007">
    <property type="protein sequence ID" value="KAH7638540.1"/>
    <property type="molecule type" value="Genomic_DNA"/>
</dbReference>
<feature type="compositionally biased region" description="Basic and acidic residues" evidence="3">
    <location>
        <begin position="11"/>
        <end position="31"/>
    </location>
</feature>
<organism evidence="5">
    <name type="scientific">Dermatophagoides farinae</name>
    <name type="common">American house dust mite</name>
    <dbReference type="NCBI Taxonomy" id="6954"/>
    <lineage>
        <taxon>Eukaryota</taxon>
        <taxon>Metazoa</taxon>
        <taxon>Ecdysozoa</taxon>
        <taxon>Arthropoda</taxon>
        <taxon>Chelicerata</taxon>
        <taxon>Arachnida</taxon>
        <taxon>Acari</taxon>
        <taxon>Acariformes</taxon>
        <taxon>Sarcoptiformes</taxon>
        <taxon>Astigmata</taxon>
        <taxon>Psoroptidia</taxon>
        <taxon>Analgoidea</taxon>
        <taxon>Pyroglyphidae</taxon>
        <taxon>Dermatophagoidinae</taxon>
        <taxon>Dermatophagoides</taxon>
    </lineage>
</organism>
<dbReference type="GO" id="GO:0003730">
    <property type="term" value="F:mRNA 3'-UTR binding"/>
    <property type="evidence" value="ECO:0007669"/>
    <property type="project" value="TreeGrafter"/>
</dbReference>
<dbReference type="GO" id="GO:0000398">
    <property type="term" value="P:mRNA splicing, via spliceosome"/>
    <property type="evidence" value="ECO:0007669"/>
    <property type="project" value="TreeGrafter"/>
</dbReference>
<dbReference type="Proteomes" id="UP000828236">
    <property type="component" value="Unassembled WGS sequence"/>
</dbReference>
<feature type="domain" description="RRM" evidence="4">
    <location>
        <begin position="39"/>
        <end position="116"/>
    </location>
</feature>
<reference evidence="5" key="1">
    <citation type="submission" date="2020-06" db="EMBL/GenBank/DDBJ databases">
        <authorList>
            <person name="Ji K."/>
            <person name="Li J."/>
        </authorList>
    </citation>
    <scope>NUCLEOTIDE SEQUENCE</scope>
    <source>
        <strain evidence="5">JKM2019</strain>
        <tissue evidence="5">Whole body</tissue>
    </source>
</reference>
<feature type="region of interest" description="Disordered" evidence="3">
    <location>
        <begin position="1"/>
        <end position="36"/>
    </location>
</feature>
<dbReference type="InterPro" id="IPR035979">
    <property type="entry name" value="RBD_domain_sf"/>
</dbReference>
<evidence type="ECO:0000256" key="2">
    <source>
        <dbReference type="PROSITE-ProRule" id="PRU00176"/>
    </source>
</evidence>
<sequence>MVDQAQKARPHKVDGREVEPKRAVPREDSGKPDSQATVKKIFLGGLKEEVEENDLREYFEEFGNVVNVNIVTDKETGKKRGFAFVEFDDYDPVDKIVLKRHHVIKGKRTEVKKALSRQEMDTMKRKTEARNVNRAGGGTRGNAPVWESGPGNYGGGYNGGYGQSGYGYGGGYGQNNYGQQSQGGWNQGQGGWSSDYGNSGYGNNYGGGGAGGPIRNANYSHRGQGPYGGGYGSNYGGGNYGGRR</sequence>
<dbReference type="SUPFAM" id="SSF54928">
    <property type="entry name" value="RNA-binding domain, RBD"/>
    <property type="match status" value="1"/>
</dbReference>
<dbReference type="PROSITE" id="PS50102">
    <property type="entry name" value="RRM"/>
    <property type="match status" value="1"/>
</dbReference>
<dbReference type="GO" id="GO:0071013">
    <property type="term" value="C:catalytic step 2 spliceosome"/>
    <property type="evidence" value="ECO:0007669"/>
    <property type="project" value="TreeGrafter"/>
</dbReference>
<accession>A0A9D4NVL8</accession>
<feature type="compositionally biased region" description="Gly residues" evidence="3">
    <location>
        <begin position="203"/>
        <end position="212"/>
    </location>
</feature>
<dbReference type="SMART" id="SM00360">
    <property type="entry name" value="RRM"/>
    <property type="match status" value="1"/>
</dbReference>
<keyword evidence="1 2" id="KW-0694">RNA-binding</keyword>
<feature type="compositionally biased region" description="Gly residues" evidence="3">
    <location>
        <begin position="225"/>
        <end position="244"/>
    </location>
</feature>
<dbReference type="Gene3D" id="3.30.70.330">
    <property type="match status" value="1"/>
</dbReference>
<feature type="region of interest" description="Disordered" evidence="3">
    <location>
        <begin position="203"/>
        <end position="244"/>
    </location>
</feature>
<protein>
    <submittedName>
        <fullName evidence="5">Heteroous nuclear ribonucleoprotein a1-like</fullName>
    </submittedName>
</protein>
<dbReference type="Pfam" id="PF00076">
    <property type="entry name" value="RRM_1"/>
    <property type="match status" value="1"/>
</dbReference>
<dbReference type="PANTHER" id="PTHR48026">
    <property type="entry name" value="HOMOLOGOUS TO DROSOPHILA SQD (SQUID) PROTEIN"/>
    <property type="match status" value="1"/>
</dbReference>
<keyword evidence="5" id="KW-0687">Ribonucleoprotein</keyword>
<evidence type="ECO:0000259" key="4">
    <source>
        <dbReference type="PROSITE" id="PS50102"/>
    </source>
</evidence>
<dbReference type="AlphaFoldDB" id="A0A9D4NVL8"/>
<evidence type="ECO:0000256" key="3">
    <source>
        <dbReference type="SAM" id="MobiDB-lite"/>
    </source>
</evidence>
<dbReference type="InterPro" id="IPR012677">
    <property type="entry name" value="Nucleotide-bd_a/b_plait_sf"/>
</dbReference>
<gene>
    <name evidence="5" type="ORF">HUG17_2573</name>
</gene>
<evidence type="ECO:0000256" key="1">
    <source>
        <dbReference type="ARBA" id="ARBA00022884"/>
    </source>
</evidence>